<accession>A0A5N5UZ23</accession>
<protein>
    <submittedName>
        <fullName evidence="3">CAAX amino terminal protease</fullName>
    </submittedName>
</protein>
<dbReference type="InterPro" id="IPR003675">
    <property type="entry name" value="Rce1/LyrA-like_dom"/>
</dbReference>
<gene>
    <name evidence="3" type="ORF">MPHL21000_16115</name>
</gene>
<dbReference type="PANTHER" id="PTHR39430:SF1">
    <property type="entry name" value="PROTEASE"/>
    <property type="match status" value="1"/>
</dbReference>
<keyword evidence="4" id="KW-1185">Reference proteome</keyword>
<dbReference type="Pfam" id="PF02517">
    <property type="entry name" value="Rce1-like"/>
    <property type="match status" value="1"/>
</dbReference>
<dbReference type="AlphaFoldDB" id="A0A5N5UZ23"/>
<organism evidence="3 4">
    <name type="scientific">Mycolicibacterium phlei DSM 43239 = CCUG 21000</name>
    <dbReference type="NCBI Taxonomy" id="1226750"/>
    <lineage>
        <taxon>Bacteria</taxon>
        <taxon>Bacillati</taxon>
        <taxon>Actinomycetota</taxon>
        <taxon>Actinomycetes</taxon>
        <taxon>Mycobacteriales</taxon>
        <taxon>Mycobacteriaceae</taxon>
        <taxon>Mycolicibacterium</taxon>
    </lineage>
</organism>
<feature type="transmembrane region" description="Helical" evidence="1">
    <location>
        <begin position="76"/>
        <end position="96"/>
    </location>
</feature>
<dbReference type="PANTHER" id="PTHR39430">
    <property type="entry name" value="MEMBRANE-ASSOCIATED PROTEASE-RELATED"/>
    <property type="match status" value="1"/>
</dbReference>
<name>A0A5N5UZ23_MYCPH</name>
<evidence type="ECO:0000256" key="1">
    <source>
        <dbReference type="SAM" id="Phobius"/>
    </source>
</evidence>
<comment type="caution">
    <text evidence="3">The sequence shown here is derived from an EMBL/GenBank/DDBJ whole genome shotgun (WGS) entry which is preliminary data.</text>
</comment>
<keyword evidence="1" id="KW-0812">Transmembrane</keyword>
<feature type="domain" description="CAAX prenyl protease 2/Lysostaphin resistance protein A-like" evidence="2">
    <location>
        <begin position="116"/>
        <end position="206"/>
    </location>
</feature>
<dbReference type="GO" id="GO:0006508">
    <property type="term" value="P:proteolysis"/>
    <property type="evidence" value="ECO:0007669"/>
    <property type="project" value="UniProtKB-KW"/>
</dbReference>
<evidence type="ECO:0000313" key="3">
    <source>
        <dbReference type="EMBL" id="KAB7754668.1"/>
    </source>
</evidence>
<feature type="transmembrane region" description="Helical" evidence="1">
    <location>
        <begin position="148"/>
        <end position="169"/>
    </location>
</feature>
<keyword evidence="3" id="KW-0378">Hydrolase</keyword>
<dbReference type="Proteomes" id="UP000325690">
    <property type="component" value="Unassembled WGS sequence"/>
</dbReference>
<evidence type="ECO:0000313" key="4">
    <source>
        <dbReference type="Proteomes" id="UP000325690"/>
    </source>
</evidence>
<feature type="transmembrane region" description="Helical" evidence="1">
    <location>
        <begin position="36"/>
        <end position="56"/>
    </location>
</feature>
<evidence type="ECO:0000259" key="2">
    <source>
        <dbReference type="Pfam" id="PF02517"/>
    </source>
</evidence>
<keyword evidence="3" id="KW-0645">Protease</keyword>
<proteinExistence type="predicted"/>
<dbReference type="GO" id="GO:0004175">
    <property type="term" value="F:endopeptidase activity"/>
    <property type="evidence" value="ECO:0007669"/>
    <property type="project" value="UniProtKB-ARBA"/>
</dbReference>
<dbReference type="RefSeq" id="WP_061481870.1">
    <property type="nucleotide sequence ID" value="NZ_ANBO01000012.1"/>
</dbReference>
<dbReference type="EMBL" id="ANBP01000023">
    <property type="protein sequence ID" value="KAB7754668.1"/>
    <property type="molecule type" value="Genomic_DNA"/>
</dbReference>
<dbReference type="GO" id="GO:0080120">
    <property type="term" value="P:CAAX-box protein maturation"/>
    <property type="evidence" value="ECO:0007669"/>
    <property type="project" value="UniProtKB-ARBA"/>
</dbReference>
<keyword evidence="1" id="KW-0472">Membrane</keyword>
<feature type="transmembrane region" description="Helical" evidence="1">
    <location>
        <begin position="225"/>
        <end position="248"/>
    </location>
</feature>
<feature type="transmembrane region" description="Helical" evidence="1">
    <location>
        <begin position="108"/>
        <end position="128"/>
    </location>
</feature>
<reference evidence="3 4" key="1">
    <citation type="submission" date="2012-10" db="EMBL/GenBank/DDBJ databases">
        <title>The draft sequence of the Mycobacterium pheli genome.</title>
        <authorList>
            <person name="Pettersson B.M.F."/>
            <person name="Das S."/>
            <person name="Dasgupta S."/>
            <person name="Bhattacharya A."/>
            <person name="Kirsebom L.A."/>
        </authorList>
    </citation>
    <scope>NUCLEOTIDE SEQUENCE [LARGE SCALE GENOMIC DNA]</scope>
    <source>
        <strain evidence="3 4">CCUG 21000</strain>
    </source>
</reference>
<sequence>MRLAVVFVGVTAIWMLLSEGVSAVLGEDYSRPAHVVRAVTATALTVPLILAARRWLDRAPLSGLGLTSLREGWRPLLAGMLCWAVPAAVAAAVVVWQGWADVTVTGDAGSLLGGLAAVTALVFFYEALPEELVFRGYFYANLAERCPVTVAVLGQAALFTLWAVAFGAARSVDRVVLLFTFGCALGALRAVTANLWSTIGFHWSFQVTAQYLSPSWDAVTLDDPALAFGVAISLVPFAVTLAFGAGLARRRGQSRS</sequence>
<dbReference type="GeneID" id="74305379"/>
<keyword evidence="1" id="KW-1133">Transmembrane helix</keyword>